<evidence type="ECO:0000256" key="1">
    <source>
        <dbReference type="SAM" id="Phobius"/>
    </source>
</evidence>
<organism evidence="2">
    <name type="scientific">uncultured Thiotrichaceae bacterium</name>
    <dbReference type="NCBI Taxonomy" id="298394"/>
    <lineage>
        <taxon>Bacteria</taxon>
        <taxon>Pseudomonadati</taxon>
        <taxon>Pseudomonadota</taxon>
        <taxon>Gammaproteobacteria</taxon>
        <taxon>Thiotrichales</taxon>
        <taxon>Thiotrichaceae</taxon>
        <taxon>environmental samples</taxon>
    </lineage>
</organism>
<keyword evidence="1" id="KW-0472">Membrane</keyword>
<sequence>MAYLKDTGGLCKVYTLYLLNYKAYWELLYLYPMLFYFMLAEKNKLLIAEFTTFIPKLRGLIVS</sequence>
<reference evidence="2" key="1">
    <citation type="submission" date="2020-01" db="EMBL/GenBank/DDBJ databases">
        <authorList>
            <person name="Meier V. D."/>
            <person name="Meier V D."/>
        </authorList>
    </citation>
    <scope>NUCLEOTIDE SEQUENCE</scope>
    <source>
        <strain evidence="2">HLG_WM_MAG_07</strain>
    </source>
</reference>
<accession>A0A6S6UI33</accession>
<feature type="transmembrane region" description="Helical" evidence="1">
    <location>
        <begin position="23"/>
        <end position="40"/>
    </location>
</feature>
<proteinExistence type="predicted"/>
<evidence type="ECO:0000313" key="2">
    <source>
        <dbReference type="EMBL" id="CAA6827900.1"/>
    </source>
</evidence>
<protein>
    <submittedName>
        <fullName evidence="2">Uncharacterized protein</fullName>
    </submittedName>
</protein>
<gene>
    <name evidence="2" type="ORF">HELGO_WM8737</name>
</gene>
<dbReference type="EMBL" id="CACVAY010000145">
    <property type="protein sequence ID" value="CAA6827900.1"/>
    <property type="molecule type" value="Genomic_DNA"/>
</dbReference>
<keyword evidence="1" id="KW-1133">Transmembrane helix</keyword>
<name>A0A6S6UI33_9GAMM</name>
<dbReference type="AlphaFoldDB" id="A0A6S6UI33"/>
<keyword evidence="1" id="KW-0812">Transmembrane</keyword>